<reference evidence="2" key="2">
    <citation type="submission" date="2022-01" db="EMBL/GenBank/DDBJ databases">
        <authorList>
            <person name="Yamashiro T."/>
            <person name="Shiraishi A."/>
            <person name="Satake H."/>
            <person name="Nakayama K."/>
        </authorList>
    </citation>
    <scope>NUCLEOTIDE SEQUENCE</scope>
</reference>
<accession>A0ABQ5DMG7</accession>
<protein>
    <recommendedName>
        <fullName evidence="4">Reverse transcriptase Ty1/copia-type domain-containing protein</fullName>
    </recommendedName>
</protein>
<keyword evidence="3" id="KW-1185">Reference proteome</keyword>
<proteinExistence type="predicted"/>
<evidence type="ECO:0008006" key="4">
    <source>
        <dbReference type="Google" id="ProtNLM"/>
    </source>
</evidence>
<evidence type="ECO:0000313" key="3">
    <source>
        <dbReference type="Proteomes" id="UP001151760"/>
    </source>
</evidence>
<dbReference type="Proteomes" id="UP001151760">
    <property type="component" value="Unassembled WGS sequence"/>
</dbReference>
<comment type="caution">
    <text evidence="2">The sequence shown here is derived from an EMBL/GenBank/DDBJ whole genome shotgun (WGS) entry which is preliminary data.</text>
</comment>
<name>A0ABQ5DMG7_9ASTR</name>
<dbReference type="PANTHER" id="PTHR11439:SF495">
    <property type="entry name" value="REVERSE TRANSCRIPTASE, RNA-DEPENDENT DNA POLYMERASE-RELATED"/>
    <property type="match status" value="1"/>
</dbReference>
<dbReference type="PANTHER" id="PTHR11439">
    <property type="entry name" value="GAG-POL-RELATED RETROTRANSPOSON"/>
    <property type="match status" value="1"/>
</dbReference>
<evidence type="ECO:0000313" key="2">
    <source>
        <dbReference type="EMBL" id="GJT40225.1"/>
    </source>
</evidence>
<dbReference type="EMBL" id="BQNB010015454">
    <property type="protein sequence ID" value="GJT40225.1"/>
    <property type="molecule type" value="Genomic_DNA"/>
</dbReference>
<evidence type="ECO:0000256" key="1">
    <source>
        <dbReference type="SAM" id="MobiDB-lite"/>
    </source>
</evidence>
<feature type="region of interest" description="Disordered" evidence="1">
    <location>
        <begin position="269"/>
        <end position="319"/>
    </location>
</feature>
<feature type="compositionally biased region" description="Basic and acidic residues" evidence="1">
    <location>
        <begin position="277"/>
        <end position="290"/>
    </location>
</feature>
<organism evidence="2 3">
    <name type="scientific">Tanacetum coccineum</name>
    <dbReference type="NCBI Taxonomy" id="301880"/>
    <lineage>
        <taxon>Eukaryota</taxon>
        <taxon>Viridiplantae</taxon>
        <taxon>Streptophyta</taxon>
        <taxon>Embryophyta</taxon>
        <taxon>Tracheophyta</taxon>
        <taxon>Spermatophyta</taxon>
        <taxon>Magnoliopsida</taxon>
        <taxon>eudicotyledons</taxon>
        <taxon>Gunneridae</taxon>
        <taxon>Pentapetalae</taxon>
        <taxon>asterids</taxon>
        <taxon>campanulids</taxon>
        <taxon>Asterales</taxon>
        <taxon>Asteraceae</taxon>
        <taxon>Asteroideae</taxon>
        <taxon>Anthemideae</taxon>
        <taxon>Anthemidinae</taxon>
        <taxon>Tanacetum</taxon>
    </lineage>
</organism>
<reference evidence="2" key="1">
    <citation type="journal article" date="2022" name="Int. J. Mol. Sci.">
        <title>Draft Genome of Tanacetum Coccineum: Genomic Comparison of Closely Related Tanacetum-Family Plants.</title>
        <authorList>
            <person name="Yamashiro T."/>
            <person name="Shiraishi A."/>
            <person name="Nakayama K."/>
            <person name="Satake H."/>
        </authorList>
    </citation>
    <scope>NUCLEOTIDE SEQUENCE</scope>
</reference>
<sequence>MVPPNNLGPDLGGKAVNETQYRGMIGSLMYLNASRPDIQFSTCLCARYHAITKIPSFYVKRIFMYLKGTPSLGLWYPKCLGFDLKGYLDSDYAYCNMDRKSTSSACQLLGGKLIYHFIRDHILKGDIELHFIPTQYQLADIFTTPLDELTFKRLIVELYSREIREKGTLKKNCLPPRWRLLMGQIIQCLGGKTSGLDQISNKDATILFISLLLENMMPEYDNEDLIINPTQVFSVYNWTLKPNQPKEPPFTAHMKAICKLDVLVVSKAPKPSSQTEEVPKAKSLELKVDSEENNLQNTHLSPRLRHTNPKLANQKQKLSPVRPRIKAQAILHLPLYFFYFHSESTSGHDALADSTAKADLGSSDPNDSISS</sequence>
<gene>
    <name evidence="2" type="ORF">Tco_0940090</name>
</gene>